<gene>
    <name evidence="3" type="ORF">GCM10022281_25390</name>
</gene>
<evidence type="ECO:0000313" key="4">
    <source>
        <dbReference type="Proteomes" id="UP001424459"/>
    </source>
</evidence>
<accession>A0ABP7UGX3</accession>
<organism evidence="3 4">
    <name type="scientific">Sphingomonas rosea</name>
    <dbReference type="NCBI Taxonomy" id="335605"/>
    <lineage>
        <taxon>Bacteria</taxon>
        <taxon>Pseudomonadati</taxon>
        <taxon>Pseudomonadota</taxon>
        <taxon>Alphaproteobacteria</taxon>
        <taxon>Sphingomonadales</taxon>
        <taxon>Sphingomonadaceae</taxon>
        <taxon>Sphingomonas</taxon>
    </lineage>
</organism>
<dbReference type="InterPro" id="IPR054539">
    <property type="entry name" value="Beta-prop_PDH"/>
</dbReference>
<dbReference type="PANTHER" id="PTHR19328:SF55">
    <property type="entry name" value="BLR6566 PROTEIN"/>
    <property type="match status" value="1"/>
</dbReference>
<feature type="signal peptide" evidence="1">
    <location>
        <begin position="1"/>
        <end position="23"/>
    </location>
</feature>
<feature type="chain" id="PRO_5045392635" evidence="1">
    <location>
        <begin position="24"/>
        <end position="448"/>
    </location>
</feature>
<dbReference type="Pfam" id="PF22807">
    <property type="entry name" value="TrAA12"/>
    <property type="match status" value="2"/>
</dbReference>
<feature type="domain" description="Pyrroloquinoline quinone-dependent pyranose dehydrogenase beta-propeller" evidence="2">
    <location>
        <begin position="327"/>
        <end position="434"/>
    </location>
</feature>
<evidence type="ECO:0000256" key="1">
    <source>
        <dbReference type="SAM" id="SignalP"/>
    </source>
</evidence>
<reference evidence="4" key="1">
    <citation type="journal article" date="2019" name="Int. J. Syst. Evol. Microbiol.">
        <title>The Global Catalogue of Microorganisms (GCM) 10K type strain sequencing project: providing services to taxonomists for standard genome sequencing and annotation.</title>
        <authorList>
            <consortium name="The Broad Institute Genomics Platform"/>
            <consortium name="The Broad Institute Genome Sequencing Center for Infectious Disease"/>
            <person name="Wu L."/>
            <person name="Ma J."/>
        </authorList>
    </citation>
    <scope>NUCLEOTIDE SEQUENCE [LARGE SCALE GENOMIC DNA]</scope>
    <source>
        <strain evidence="4">JCM 17564</strain>
    </source>
</reference>
<dbReference type="Gene3D" id="2.120.10.30">
    <property type="entry name" value="TolB, C-terminal domain"/>
    <property type="match status" value="1"/>
</dbReference>
<evidence type="ECO:0000313" key="3">
    <source>
        <dbReference type="EMBL" id="GAA4043114.1"/>
    </source>
</evidence>
<dbReference type="SUPFAM" id="SSF50952">
    <property type="entry name" value="Soluble quinoprotein glucose dehydrogenase"/>
    <property type="match status" value="1"/>
</dbReference>
<dbReference type="InterPro" id="IPR011042">
    <property type="entry name" value="6-blade_b-propeller_TolB-like"/>
</dbReference>
<keyword evidence="1" id="KW-0732">Signal</keyword>
<dbReference type="InterPro" id="IPR011041">
    <property type="entry name" value="Quinoprot_gluc/sorb_DH_b-prop"/>
</dbReference>
<feature type="domain" description="Pyrroloquinoline quinone-dependent pyranose dehydrogenase beta-propeller" evidence="2">
    <location>
        <begin position="155"/>
        <end position="287"/>
    </location>
</feature>
<proteinExistence type="predicted"/>
<dbReference type="PROSITE" id="PS51257">
    <property type="entry name" value="PROKAR_LIPOPROTEIN"/>
    <property type="match status" value="1"/>
</dbReference>
<dbReference type="EMBL" id="BAABBR010000001">
    <property type="protein sequence ID" value="GAA4043114.1"/>
    <property type="molecule type" value="Genomic_DNA"/>
</dbReference>
<evidence type="ECO:0000259" key="2">
    <source>
        <dbReference type="Pfam" id="PF22807"/>
    </source>
</evidence>
<name>A0ABP7UGX3_9SPHN</name>
<dbReference type="Proteomes" id="UP001424459">
    <property type="component" value="Unassembled WGS sequence"/>
</dbReference>
<sequence length="448" mass="48172">MIKQTLATTALALALAACGSANAVNPDDLTGPNPKLPPIQQYLLPPMKIAPPQGWKDGQKPKAPAGFTVEALATNLKNPRFIYPLPNGDIIVVESQGPNLEGINRPKDLLMGYFFGRAHGDVPGEGPSNRLLLLRDANGDGRIEGKSVLIDHVQSPFGVAYADGNLYVAGTAGVLRYAFTPGQTHIATPPTLLTELPGGPIDHHWTKSLVLSPDGQRLYATVGSNSNIVENGFEAEKGRAAVWEIDRQTGRARIFATGLRNPNSPTFYPGTNTFWVVVNERDEIGQNLVPDYMTSVKDGAFYGWPYSYYGQHVDPRVRPQNPAMVAKAIAPDYALGPHVAALGLSFYTGASFPAQYRGGAFIGEHGSWNRTQFNGYKVVFVPFANGKPSGKPQDFLTGFTDGEKVYGRPVGIAQDRTGALLVADDAANTVWRVTPNTPAALPPRVASR</sequence>
<dbReference type="PANTHER" id="PTHR19328">
    <property type="entry name" value="HEDGEHOG-INTERACTING PROTEIN"/>
    <property type="match status" value="1"/>
</dbReference>
<dbReference type="RefSeq" id="WP_344697465.1">
    <property type="nucleotide sequence ID" value="NZ_BAABBR010000001.1"/>
</dbReference>
<keyword evidence="4" id="KW-1185">Reference proteome</keyword>
<protein>
    <submittedName>
        <fullName evidence="3">Sorbosone dehydrogenase family protein</fullName>
    </submittedName>
</protein>
<comment type="caution">
    <text evidence="3">The sequence shown here is derived from an EMBL/GenBank/DDBJ whole genome shotgun (WGS) entry which is preliminary data.</text>
</comment>